<dbReference type="GO" id="GO:0015179">
    <property type="term" value="F:L-amino acid transmembrane transporter activity"/>
    <property type="evidence" value="ECO:0007669"/>
    <property type="project" value="TreeGrafter"/>
</dbReference>
<feature type="transmembrane region" description="Helical" evidence="5">
    <location>
        <begin position="416"/>
        <end position="433"/>
    </location>
</feature>
<keyword evidence="2 5" id="KW-0812">Transmembrane</keyword>
<dbReference type="RefSeq" id="WP_137601406.1">
    <property type="nucleotide sequence ID" value="NZ_BJEB01000008.1"/>
</dbReference>
<evidence type="ECO:0000256" key="1">
    <source>
        <dbReference type="ARBA" id="ARBA00004141"/>
    </source>
</evidence>
<feature type="transmembrane region" description="Helical" evidence="5">
    <location>
        <begin position="127"/>
        <end position="145"/>
    </location>
</feature>
<gene>
    <name evidence="6" type="ORF">F0161_10660</name>
</gene>
<dbReference type="OrthoDB" id="3181223at2"/>
<feature type="transmembrane region" description="Helical" evidence="5">
    <location>
        <begin position="88"/>
        <end position="121"/>
    </location>
</feature>
<dbReference type="InterPro" id="IPR002293">
    <property type="entry name" value="AA/rel_permease1"/>
</dbReference>
<organism evidence="6 7">
    <name type="scientific">Paucilactobacillus nenjiangensis</name>
    <dbReference type="NCBI Taxonomy" id="1296540"/>
    <lineage>
        <taxon>Bacteria</taxon>
        <taxon>Bacillati</taxon>
        <taxon>Bacillota</taxon>
        <taxon>Bacilli</taxon>
        <taxon>Lactobacillales</taxon>
        <taxon>Lactobacillaceae</taxon>
        <taxon>Paucilactobacillus</taxon>
    </lineage>
</organism>
<feature type="transmembrane region" description="Helical" evidence="5">
    <location>
        <begin position="352"/>
        <end position="375"/>
    </location>
</feature>
<dbReference type="InterPro" id="IPR050598">
    <property type="entry name" value="AminoAcid_Transporter"/>
</dbReference>
<feature type="transmembrane region" description="Helical" evidence="5">
    <location>
        <begin position="195"/>
        <end position="217"/>
    </location>
</feature>
<evidence type="ECO:0000256" key="3">
    <source>
        <dbReference type="ARBA" id="ARBA00022989"/>
    </source>
</evidence>
<feature type="transmembrane region" description="Helical" evidence="5">
    <location>
        <begin position="43"/>
        <end position="67"/>
    </location>
</feature>
<evidence type="ECO:0000313" key="6">
    <source>
        <dbReference type="EMBL" id="QER68254.1"/>
    </source>
</evidence>
<keyword evidence="4 5" id="KW-0472">Membrane</keyword>
<keyword evidence="3 5" id="KW-1133">Transmembrane helix</keyword>
<accession>A0A5P1X5U7</accession>
<evidence type="ECO:0000256" key="5">
    <source>
        <dbReference type="SAM" id="Phobius"/>
    </source>
</evidence>
<protein>
    <submittedName>
        <fullName evidence="6">Amino acid permease</fullName>
    </submittedName>
</protein>
<feature type="transmembrane region" description="Helical" evidence="5">
    <location>
        <begin position="387"/>
        <end position="410"/>
    </location>
</feature>
<dbReference type="PANTHER" id="PTHR11785">
    <property type="entry name" value="AMINO ACID TRANSPORTER"/>
    <property type="match status" value="1"/>
</dbReference>
<dbReference type="EMBL" id="CP043939">
    <property type="protein sequence ID" value="QER68254.1"/>
    <property type="molecule type" value="Genomic_DNA"/>
</dbReference>
<feature type="transmembrane region" description="Helical" evidence="5">
    <location>
        <begin position="152"/>
        <end position="175"/>
    </location>
</feature>
<dbReference type="AlphaFoldDB" id="A0A5P1X5U7"/>
<sequence>MKQEVELKRSLGLWSALALVVGTVIGSGIFFKQGAVLDSAGSSTMALLAWVVGGIITLTAGLTIAEIGAQLPYTGGLYIYMEKIYGRVLGFLSGWMQIIVYGPAIIASLAGYLALLLVNFFGLSNAWLIPLAIASMVLIGGLNMLENRLGAAFAIITTLAKLLPIAAIIIFGLFYGHEGAVGQTITHVHENSGTFGVAVLATLFGYDGWILIANLGGEIKHPQRILPRAIVFGLVFVLIVYTAVTFGVFNAIPANMVSKLGDNTTIYLAQKAFGTIGGRLLNIGVIISIMGCMNGKIMTFPRIMYAMAKRNDLPFSKQLAYLNSKTHAPMVSTVVILLIATLMVTFSNADYLSDLCIFTVYCFYIAAFIGVFLLRKRNKGAERPFSTPLYPITPIIAIVGALFVTISQIFNDPIGSFASLAIVAVGLPVFYLVKKYAKQSNKVEDEIIAE</sequence>
<evidence type="ECO:0000256" key="2">
    <source>
        <dbReference type="ARBA" id="ARBA00022692"/>
    </source>
</evidence>
<evidence type="ECO:0000313" key="7">
    <source>
        <dbReference type="Proteomes" id="UP000325295"/>
    </source>
</evidence>
<keyword evidence="7" id="KW-1185">Reference proteome</keyword>
<feature type="transmembrane region" description="Helical" evidence="5">
    <location>
        <begin position="327"/>
        <end position="346"/>
    </location>
</feature>
<comment type="subcellular location">
    <subcellularLocation>
        <location evidence="1">Membrane</location>
        <topology evidence="1">Multi-pass membrane protein</topology>
    </subcellularLocation>
</comment>
<feature type="transmembrane region" description="Helical" evidence="5">
    <location>
        <begin position="272"/>
        <end position="293"/>
    </location>
</feature>
<feature type="transmembrane region" description="Helical" evidence="5">
    <location>
        <begin position="229"/>
        <end position="252"/>
    </location>
</feature>
<evidence type="ECO:0000256" key="4">
    <source>
        <dbReference type="ARBA" id="ARBA00023136"/>
    </source>
</evidence>
<proteinExistence type="predicted"/>
<feature type="transmembrane region" description="Helical" evidence="5">
    <location>
        <begin position="12"/>
        <end position="31"/>
    </location>
</feature>
<dbReference type="KEGG" id="lnn:F0161_10660"/>
<dbReference type="GO" id="GO:0016020">
    <property type="term" value="C:membrane"/>
    <property type="evidence" value="ECO:0007669"/>
    <property type="project" value="UniProtKB-SubCell"/>
</dbReference>
<name>A0A5P1X5U7_9LACO</name>
<dbReference type="Proteomes" id="UP000325295">
    <property type="component" value="Chromosome"/>
</dbReference>
<dbReference type="Gene3D" id="1.20.1740.10">
    <property type="entry name" value="Amino acid/polyamine transporter I"/>
    <property type="match status" value="1"/>
</dbReference>
<dbReference type="PIRSF" id="PIRSF006060">
    <property type="entry name" value="AA_transporter"/>
    <property type="match status" value="1"/>
</dbReference>
<dbReference type="Pfam" id="PF13520">
    <property type="entry name" value="AA_permease_2"/>
    <property type="match status" value="1"/>
</dbReference>
<dbReference type="PANTHER" id="PTHR11785:SF512">
    <property type="entry name" value="SOBREMESA, ISOFORM B"/>
    <property type="match status" value="1"/>
</dbReference>
<reference evidence="6 7" key="1">
    <citation type="submission" date="2019-09" db="EMBL/GenBank/DDBJ databases">
        <title>Complete Genome Sequence of Lactobacillus nenjiangensis SH-Y15, isolated from sauerkraut.</title>
        <authorList>
            <person name="Yang H."/>
        </authorList>
    </citation>
    <scope>NUCLEOTIDE SEQUENCE [LARGE SCALE GENOMIC DNA]</scope>
    <source>
        <strain evidence="6 7">SH-Y15</strain>
    </source>
</reference>